<protein>
    <submittedName>
        <fullName evidence="2">Uncharacterized protein K0007B01.4</fullName>
    </submittedName>
    <submittedName>
        <fullName evidence="3">Uncharacterized protein K0065E03.10</fullName>
    </submittedName>
</protein>
<dbReference type="EMBL" id="CM000133">
    <property type="protein sequence ID" value="EAZ06449.1"/>
    <property type="molecule type" value="Genomic_DNA"/>
</dbReference>
<dbReference type="Proteomes" id="UP000007015">
    <property type="component" value="Chromosome 8"/>
</dbReference>
<dbReference type="EMBL" id="AP009077">
    <property type="protein sequence ID" value="BAI39648.1"/>
    <property type="molecule type" value="Genomic_DNA"/>
</dbReference>
<dbReference type="Gramene" id="BGIOSGA028407-TA">
    <property type="protein sequence ID" value="BGIOSGA028407-PA"/>
    <property type="gene ID" value="BGIOSGA028407"/>
</dbReference>
<dbReference type="HOGENOM" id="CLU_2310617_0_0_1"/>
<sequence length="103" mass="10639">MPSSLALPAASSSPSLPCYDGSRPETRRAATARAPMPLAGSGKLVGEREKEPGETAAAAAAAAESRCGGMRLEIDGMPLIWSQRNTPFARSELEVDGEVVDPG</sequence>
<accession>A2YTN8</accession>
<evidence type="ECO:0000313" key="2">
    <source>
        <dbReference type="EMBL" id="BAI39648.1"/>
    </source>
</evidence>
<reference evidence="2" key="4">
    <citation type="journal article" date="2009" name="Plant J.">
        <title>Comparative analysis of complete orthologous centromeres from two subspecies of rice reveals rapid variation of centromere organization and structure.</title>
        <authorList>
            <person name="Wu J."/>
            <person name="Fujisawa M."/>
            <person name="Tian Z."/>
            <person name="Yamagata H."/>
            <person name="Kamiya K."/>
            <person name="Shibata M."/>
            <person name="Hosokawa S."/>
            <person name="Ito Y."/>
            <person name="Hamada M."/>
            <person name="Katagiri S."/>
            <person name="Kurita K."/>
            <person name="Yamamoto M."/>
            <person name="Kikuta A."/>
            <person name="Machita K."/>
            <person name="Karasawa W."/>
            <person name="Kanamori H."/>
            <person name="Namiki N."/>
            <person name="Mizuno H."/>
            <person name="Ma J."/>
            <person name="Sasaki T."/>
            <person name="Matsumoto T."/>
        </authorList>
    </citation>
    <scope>NUCLEOTIDE SEQUENCE</scope>
</reference>
<reference evidence="4" key="2">
    <citation type="submission" date="2006-09" db="EMBL/GenBank/DDBJ databases">
        <title>Improved gene annotation of the rice (Oryza sativa) genomes.</title>
        <authorList>
            <person name="Wang J."/>
            <person name="Li R."/>
            <person name="Fan W."/>
            <person name="Huang Q."/>
            <person name="Zhang J."/>
            <person name="Zhou Y."/>
            <person name="Hu Y."/>
            <person name="Zi S."/>
            <person name="Li J."/>
            <person name="Ni P."/>
            <person name="Zheng H."/>
            <person name="Zhang Y."/>
            <person name="Zhao M."/>
            <person name="Hao Q."/>
            <person name="McDermott J."/>
            <person name="Samudrala R."/>
            <person name="Kristiansen K."/>
            <person name="Wong G.K.-S."/>
        </authorList>
    </citation>
    <scope>NUCLEOTIDE SEQUENCE</scope>
</reference>
<proteinExistence type="predicted"/>
<gene>
    <name evidence="2" type="primary">K0007B01.4</name>
    <name evidence="3" type="synonym">K0065E03.10</name>
    <name evidence="4" type="ORF">OsI_28687</name>
</gene>
<dbReference type="EMBL" id="AP009083">
    <property type="protein sequence ID" value="BAI39753.1"/>
    <property type="molecule type" value="Genomic_DNA"/>
</dbReference>
<dbReference type="OMA" id="NTPFARS"/>
<name>A2YTN8_ORYSI</name>
<feature type="compositionally biased region" description="Low complexity" evidence="1">
    <location>
        <begin position="1"/>
        <end position="17"/>
    </location>
</feature>
<organism evidence="4 5">
    <name type="scientific">Oryza sativa subsp. indica</name>
    <name type="common">Rice</name>
    <dbReference type="NCBI Taxonomy" id="39946"/>
    <lineage>
        <taxon>Eukaryota</taxon>
        <taxon>Viridiplantae</taxon>
        <taxon>Streptophyta</taxon>
        <taxon>Embryophyta</taxon>
        <taxon>Tracheophyta</taxon>
        <taxon>Spermatophyta</taxon>
        <taxon>Magnoliopsida</taxon>
        <taxon>Liliopsida</taxon>
        <taxon>Poales</taxon>
        <taxon>Poaceae</taxon>
        <taxon>BOP clade</taxon>
        <taxon>Oryzoideae</taxon>
        <taxon>Oryzeae</taxon>
        <taxon>Oryzinae</taxon>
        <taxon>Oryza</taxon>
        <taxon>Oryza sativa</taxon>
    </lineage>
</organism>
<dbReference type="AlphaFoldDB" id="A2YTN8"/>
<reference evidence="4" key="3">
    <citation type="submission" date="2008-12" db="EMBL/GenBank/DDBJ databases">
        <authorList>
            <person name="Wang J."/>
            <person name="Li R."/>
            <person name="Fan W."/>
            <person name="Huang Q."/>
            <person name="Zhang J."/>
            <person name="Zhou Y."/>
            <person name="Hu Y."/>
            <person name="Zi S."/>
            <person name="Li J."/>
            <person name="Ni P."/>
            <person name="Zheng H."/>
            <person name="Zhang Y."/>
            <person name="Zhao M."/>
            <person name="Hao Q."/>
            <person name="McDermott J."/>
            <person name="Samudrala R."/>
            <person name="Kristiansen K."/>
            <person name="Wong G.K.-S."/>
        </authorList>
    </citation>
    <scope>NUCLEOTIDE SEQUENCE</scope>
</reference>
<reference evidence="4 5" key="1">
    <citation type="journal article" date="2005" name="PLoS Biol.">
        <title>The genomes of Oryza sativa: a history of duplications.</title>
        <authorList>
            <person name="Yu J."/>
            <person name="Wang J."/>
            <person name="Lin W."/>
            <person name="Li S."/>
            <person name="Li H."/>
            <person name="Zhou J."/>
            <person name="Ni P."/>
            <person name="Dong W."/>
            <person name="Hu S."/>
            <person name="Zeng C."/>
            <person name="Zhang J."/>
            <person name="Zhang Y."/>
            <person name="Li R."/>
            <person name="Xu Z."/>
            <person name="Li S."/>
            <person name="Li X."/>
            <person name="Zheng H."/>
            <person name="Cong L."/>
            <person name="Lin L."/>
            <person name="Yin J."/>
            <person name="Geng J."/>
            <person name="Li G."/>
            <person name="Shi J."/>
            <person name="Liu J."/>
            <person name="Lv H."/>
            <person name="Li J."/>
            <person name="Wang J."/>
            <person name="Deng Y."/>
            <person name="Ran L."/>
            <person name="Shi X."/>
            <person name="Wang X."/>
            <person name="Wu Q."/>
            <person name="Li C."/>
            <person name="Ren X."/>
            <person name="Wang J."/>
            <person name="Wang X."/>
            <person name="Li D."/>
            <person name="Liu D."/>
            <person name="Zhang X."/>
            <person name="Ji Z."/>
            <person name="Zhao W."/>
            <person name="Sun Y."/>
            <person name="Zhang Z."/>
            <person name="Bao J."/>
            <person name="Han Y."/>
            <person name="Dong L."/>
            <person name="Ji J."/>
            <person name="Chen P."/>
            <person name="Wu S."/>
            <person name="Liu J."/>
            <person name="Xiao Y."/>
            <person name="Bu D."/>
            <person name="Tan J."/>
            <person name="Yang L."/>
            <person name="Ye C."/>
            <person name="Zhang J."/>
            <person name="Xu J."/>
            <person name="Zhou Y."/>
            <person name="Yu Y."/>
            <person name="Zhang B."/>
            <person name="Zhuang S."/>
            <person name="Wei H."/>
            <person name="Liu B."/>
            <person name="Lei M."/>
            <person name="Yu H."/>
            <person name="Li Y."/>
            <person name="Xu H."/>
            <person name="Wei S."/>
            <person name="He X."/>
            <person name="Fang L."/>
            <person name="Zhang Z."/>
            <person name="Zhang Y."/>
            <person name="Huang X."/>
            <person name="Su Z."/>
            <person name="Tong W."/>
            <person name="Li J."/>
            <person name="Tong Z."/>
            <person name="Li S."/>
            <person name="Ye J."/>
            <person name="Wang L."/>
            <person name="Fang L."/>
            <person name="Lei T."/>
            <person name="Chen C."/>
            <person name="Chen H."/>
            <person name="Xu Z."/>
            <person name="Li H."/>
            <person name="Huang H."/>
            <person name="Zhang F."/>
            <person name="Xu H."/>
            <person name="Li N."/>
            <person name="Zhao C."/>
            <person name="Li S."/>
            <person name="Dong L."/>
            <person name="Huang Y."/>
            <person name="Li L."/>
            <person name="Xi Y."/>
            <person name="Qi Q."/>
            <person name="Li W."/>
            <person name="Zhang B."/>
            <person name="Hu W."/>
            <person name="Zhang Y."/>
            <person name="Tian X."/>
            <person name="Jiao Y."/>
            <person name="Liang X."/>
            <person name="Jin J."/>
            <person name="Gao L."/>
            <person name="Zheng W."/>
            <person name="Hao B."/>
            <person name="Liu S."/>
            <person name="Wang W."/>
            <person name="Yuan L."/>
            <person name="Cao M."/>
            <person name="McDermott J."/>
            <person name="Samudrala R."/>
            <person name="Wang J."/>
            <person name="Wong G.K."/>
            <person name="Yang H."/>
        </authorList>
    </citation>
    <scope>NUCLEOTIDE SEQUENCE [LARGE SCALE GENOMIC DNA]</scope>
    <source>
        <strain evidence="5">cv. 93-11</strain>
    </source>
</reference>
<evidence type="ECO:0000256" key="1">
    <source>
        <dbReference type="SAM" id="MobiDB-lite"/>
    </source>
</evidence>
<feature type="region of interest" description="Disordered" evidence="1">
    <location>
        <begin position="1"/>
        <end position="55"/>
    </location>
</feature>
<evidence type="ECO:0000313" key="3">
    <source>
        <dbReference type="EMBL" id="BAI39753.1"/>
    </source>
</evidence>
<keyword evidence="5" id="KW-1185">Reference proteome</keyword>
<evidence type="ECO:0000313" key="5">
    <source>
        <dbReference type="Proteomes" id="UP000007015"/>
    </source>
</evidence>
<evidence type="ECO:0000313" key="4">
    <source>
        <dbReference type="EMBL" id="EAZ06449.1"/>
    </source>
</evidence>